<evidence type="ECO:0000256" key="8">
    <source>
        <dbReference type="ARBA" id="ARBA00023326"/>
    </source>
</evidence>
<name>Q0CSG0_ASPTN</name>
<sequence>MLLFILLCLSWLTRAAPVDPLAPDLDPPTNTTSYISAAYYVNWAIYGRNHHPQDLPINKLTHVLYAFANINPQSGEVYLTDPWADLEKHYAGDSWSEPAAANAYGCVKQLFLLKQRNRALKVLLSVGGWTYSKNFAAPASSAAGRKRFAESAVNIMQDVGFDGIDVDWEYPETDAQATDYVFLLQAVREELDLYSRAHADGKHFLLTVASPAGTLSLPPSPFPFPLSNRLGPSHFTTLKLSAMNAHLDFWNLMAYDYAGSWDRTAAHSANLHAAADGNASTPFNTDQAVDYYTAQGVPARRLVLGMPLYGRAFADTDGPGSAFHGVGGEGSWEAGVWDYKALPRAGAVVSEMEAVGAAWSYDAARRVMVSYDTPAVARWKGAYIRERELGGAMWWESSGDGGGEGSLISILVDELGGVAALDQSENHLEYPTSRFDNLRKGFTSSSTPSGR</sequence>
<evidence type="ECO:0000256" key="1">
    <source>
        <dbReference type="ARBA" id="ARBA00000822"/>
    </source>
</evidence>
<feature type="domain" description="GH18" evidence="11">
    <location>
        <begin position="34"/>
        <end position="418"/>
    </location>
</feature>
<feature type="chain" id="PRO_5013311482" description="chitinase" evidence="10">
    <location>
        <begin position="16"/>
        <end position="451"/>
    </location>
</feature>
<dbReference type="PANTHER" id="PTHR11177:SF317">
    <property type="entry name" value="CHITINASE 12-RELATED"/>
    <property type="match status" value="1"/>
</dbReference>
<feature type="signal peptide" evidence="10">
    <location>
        <begin position="1"/>
        <end position="15"/>
    </location>
</feature>
<dbReference type="EMBL" id="CH476597">
    <property type="protein sequence ID" value="EAU36648.1"/>
    <property type="molecule type" value="Genomic_DNA"/>
</dbReference>
<dbReference type="GO" id="GO:0006032">
    <property type="term" value="P:chitin catabolic process"/>
    <property type="evidence" value="ECO:0007669"/>
    <property type="project" value="UniProtKB-KW"/>
</dbReference>
<dbReference type="PANTHER" id="PTHR11177">
    <property type="entry name" value="CHITINASE"/>
    <property type="match status" value="1"/>
</dbReference>
<evidence type="ECO:0000256" key="5">
    <source>
        <dbReference type="ARBA" id="ARBA00023024"/>
    </source>
</evidence>
<dbReference type="eggNOG" id="KOG2806">
    <property type="taxonomic scope" value="Eukaryota"/>
</dbReference>
<dbReference type="OMA" id="DAYEWND"/>
<dbReference type="Gene3D" id="3.20.20.80">
    <property type="entry name" value="Glycosidases"/>
    <property type="match status" value="1"/>
</dbReference>
<keyword evidence="8" id="KW-0624">Polysaccharide degradation</keyword>
<dbReference type="Pfam" id="PF00704">
    <property type="entry name" value="Glyco_hydro_18"/>
    <property type="match status" value="1"/>
</dbReference>
<evidence type="ECO:0000256" key="7">
    <source>
        <dbReference type="ARBA" id="ARBA00023295"/>
    </source>
</evidence>
<keyword evidence="4 9" id="KW-0378">Hydrolase</keyword>
<dbReference type="FunFam" id="3.10.50.10:FF:000005">
    <property type="entry name" value="Endochitinase B1"/>
    <property type="match status" value="1"/>
</dbReference>
<dbReference type="SUPFAM" id="SSF51445">
    <property type="entry name" value="(Trans)glycosidases"/>
    <property type="match status" value="1"/>
</dbReference>
<evidence type="ECO:0000259" key="11">
    <source>
        <dbReference type="PROSITE" id="PS51910"/>
    </source>
</evidence>
<keyword evidence="5" id="KW-0146">Chitin degradation</keyword>
<evidence type="ECO:0000256" key="10">
    <source>
        <dbReference type="SAM" id="SignalP"/>
    </source>
</evidence>
<dbReference type="GO" id="GO:0000272">
    <property type="term" value="P:polysaccharide catabolic process"/>
    <property type="evidence" value="ECO:0007669"/>
    <property type="project" value="UniProtKB-KW"/>
</dbReference>
<dbReference type="PROSITE" id="PS51910">
    <property type="entry name" value="GH18_2"/>
    <property type="match status" value="1"/>
</dbReference>
<comment type="similarity">
    <text evidence="2">Belongs to the glycosyl hydrolase 18 family. Chitinase class V subfamily.</text>
</comment>
<dbReference type="InterPro" id="IPR001223">
    <property type="entry name" value="Glyco_hydro18_cat"/>
</dbReference>
<dbReference type="InterPro" id="IPR001579">
    <property type="entry name" value="Glyco_hydro_18_chit_AS"/>
</dbReference>
<evidence type="ECO:0000313" key="13">
    <source>
        <dbReference type="Proteomes" id="UP000007963"/>
    </source>
</evidence>
<evidence type="ECO:0000313" key="12">
    <source>
        <dbReference type="EMBL" id="EAU36648.1"/>
    </source>
</evidence>
<dbReference type="GO" id="GO:0008061">
    <property type="term" value="F:chitin binding"/>
    <property type="evidence" value="ECO:0007669"/>
    <property type="project" value="InterPro"/>
</dbReference>
<proteinExistence type="inferred from homology"/>
<dbReference type="InterPro" id="IPR029070">
    <property type="entry name" value="Chitinase_insertion_sf"/>
</dbReference>
<evidence type="ECO:0000256" key="9">
    <source>
        <dbReference type="RuleBase" id="RU000489"/>
    </source>
</evidence>
<keyword evidence="6" id="KW-0119">Carbohydrate metabolism</keyword>
<dbReference type="SMART" id="SM00636">
    <property type="entry name" value="Glyco_18"/>
    <property type="match status" value="1"/>
</dbReference>
<dbReference type="Proteomes" id="UP000007963">
    <property type="component" value="Unassembled WGS sequence"/>
</dbReference>
<dbReference type="GO" id="GO:0008843">
    <property type="term" value="F:endochitinase activity"/>
    <property type="evidence" value="ECO:0007669"/>
    <property type="project" value="UniProtKB-EC"/>
</dbReference>
<dbReference type="PROSITE" id="PS01095">
    <property type="entry name" value="GH18_1"/>
    <property type="match status" value="1"/>
</dbReference>
<evidence type="ECO:0000256" key="4">
    <source>
        <dbReference type="ARBA" id="ARBA00022801"/>
    </source>
</evidence>
<dbReference type="AlphaFoldDB" id="Q0CSG0"/>
<gene>
    <name evidence="12" type="ORF">ATEG_03374</name>
</gene>
<accession>Q0CSG0</accession>
<reference evidence="13" key="1">
    <citation type="submission" date="2005-09" db="EMBL/GenBank/DDBJ databases">
        <title>Annotation of the Aspergillus terreus NIH2624 genome.</title>
        <authorList>
            <person name="Birren B.W."/>
            <person name="Lander E.S."/>
            <person name="Galagan J.E."/>
            <person name="Nusbaum C."/>
            <person name="Devon K."/>
            <person name="Henn M."/>
            <person name="Ma L.-J."/>
            <person name="Jaffe D.B."/>
            <person name="Butler J."/>
            <person name="Alvarez P."/>
            <person name="Gnerre S."/>
            <person name="Grabherr M."/>
            <person name="Kleber M."/>
            <person name="Mauceli E.W."/>
            <person name="Brockman W."/>
            <person name="Rounsley S."/>
            <person name="Young S.K."/>
            <person name="LaButti K."/>
            <person name="Pushparaj V."/>
            <person name="DeCaprio D."/>
            <person name="Crawford M."/>
            <person name="Koehrsen M."/>
            <person name="Engels R."/>
            <person name="Montgomery P."/>
            <person name="Pearson M."/>
            <person name="Howarth C."/>
            <person name="Larson L."/>
            <person name="Luoma S."/>
            <person name="White J."/>
            <person name="Alvarado L."/>
            <person name="Kodira C.D."/>
            <person name="Zeng Q."/>
            <person name="Oleary S."/>
            <person name="Yandava C."/>
            <person name="Denning D.W."/>
            <person name="Nierman W.C."/>
            <person name="Milne T."/>
            <person name="Madden K."/>
        </authorList>
    </citation>
    <scope>NUCLEOTIDE SEQUENCE [LARGE SCALE GENOMIC DNA]</scope>
    <source>
        <strain evidence="13">NIH 2624 / FGSC A1156</strain>
    </source>
</reference>
<evidence type="ECO:0000256" key="6">
    <source>
        <dbReference type="ARBA" id="ARBA00023277"/>
    </source>
</evidence>
<keyword evidence="10" id="KW-0732">Signal</keyword>
<dbReference type="InterPro" id="IPR017853">
    <property type="entry name" value="GH"/>
</dbReference>
<dbReference type="InterPro" id="IPR011583">
    <property type="entry name" value="Chitinase_II/V-like_cat"/>
</dbReference>
<comment type="catalytic activity">
    <reaction evidence="1">
        <text>Random endo-hydrolysis of N-acetyl-beta-D-glucosaminide (1-&gt;4)-beta-linkages in chitin and chitodextrins.</text>
        <dbReference type="EC" id="3.2.1.14"/>
    </reaction>
</comment>
<dbReference type="VEuPathDB" id="FungiDB:ATEG_03374"/>
<dbReference type="Gene3D" id="3.10.50.10">
    <property type="match status" value="1"/>
</dbReference>
<dbReference type="OrthoDB" id="76388at2759"/>
<keyword evidence="7 9" id="KW-0326">Glycosidase</keyword>
<dbReference type="CDD" id="cd06548">
    <property type="entry name" value="GH18_chitinase"/>
    <property type="match status" value="1"/>
</dbReference>
<protein>
    <recommendedName>
        <fullName evidence="3">chitinase</fullName>
        <ecNumber evidence="3">3.2.1.14</ecNumber>
    </recommendedName>
</protein>
<evidence type="ECO:0000256" key="3">
    <source>
        <dbReference type="ARBA" id="ARBA00012729"/>
    </source>
</evidence>
<dbReference type="RefSeq" id="XP_001212552.1">
    <property type="nucleotide sequence ID" value="XM_001212552.1"/>
</dbReference>
<evidence type="ECO:0000256" key="2">
    <source>
        <dbReference type="ARBA" id="ARBA00008682"/>
    </source>
</evidence>
<dbReference type="EC" id="3.2.1.14" evidence="3"/>
<dbReference type="GO" id="GO:0005576">
    <property type="term" value="C:extracellular region"/>
    <property type="evidence" value="ECO:0007669"/>
    <property type="project" value="TreeGrafter"/>
</dbReference>
<dbReference type="InterPro" id="IPR050314">
    <property type="entry name" value="Glycosyl_Hydrlase_18"/>
</dbReference>
<organism evidence="12 13">
    <name type="scientific">Aspergillus terreus (strain NIH 2624 / FGSC A1156)</name>
    <dbReference type="NCBI Taxonomy" id="341663"/>
    <lineage>
        <taxon>Eukaryota</taxon>
        <taxon>Fungi</taxon>
        <taxon>Dikarya</taxon>
        <taxon>Ascomycota</taxon>
        <taxon>Pezizomycotina</taxon>
        <taxon>Eurotiomycetes</taxon>
        <taxon>Eurotiomycetidae</taxon>
        <taxon>Eurotiales</taxon>
        <taxon>Aspergillaceae</taxon>
        <taxon>Aspergillus</taxon>
        <taxon>Aspergillus subgen. Circumdati</taxon>
    </lineage>
</organism>
<dbReference type="STRING" id="341663.Q0CSG0"/>
<dbReference type="HOGENOM" id="CLU_002833_1_0_1"/>
<dbReference type="GeneID" id="4317537"/>
<dbReference type="SUPFAM" id="SSF54556">
    <property type="entry name" value="Chitinase insertion domain"/>
    <property type="match status" value="1"/>
</dbReference>